<evidence type="ECO:0000259" key="1">
    <source>
        <dbReference type="Pfam" id="PF00857"/>
    </source>
</evidence>
<name>A0ABU7MLP2_9BACT</name>
<sequence>MSKATIVIDMLNGFTKTGNLKSSHIQKIIPNIKNHLEKLDADEDILFVNDAHSESDLEMQQYPIHCLKNTYESEIVEELQPFASDAKIYYKNTTNAFFDIPLNDLSKYKSISVVGCCTDICVLQFVLTLKTFFNKINSEQEITVLKDCTATFDSESHPQEVFHDLALKLMQNAGVKIQ</sequence>
<protein>
    <submittedName>
        <fullName evidence="2">Isochorismatase family cysteine hydrolase</fullName>
        <ecNumber evidence="2">3.-.-.-</ecNumber>
    </submittedName>
</protein>
<comment type="caution">
    <text evidence="2">The sequence shown here is derived from an EMBL/GenBank/DDBJ whole genome shotgun (WGS) entry which is preliminary data.</text>
</comment>
<dbReference type="SUPFAM" id="SSF52499">
    <property type="entry name" value="Isochorismatase-like hydrolases"/>
    <property type="match status" value="1"/>
</dbReference>
<feature type="domain" description="Isochorismatase-like" evidence="1">
    <location>
        <begin position="4"/>
        <end position="159"/>
    </location>
</feature>
<dbReference type="PANTHER" id="PTHR47297:SF2">
    <property type="entry name" value="OS02G0606800 PROTEIN"/>
    <property type="match status" value="1"/>
</dbReference>
<gene>
    <name evidence="2" type="ORF">V2E24_02365</name>
</gene>
<proteinExistence type="predicted"/>
<evidence type="ECO:0000313" key="3">
    <source>
        <dbReference type="Proteomes" id="UP001344817"/>
    </source>
</evidence>
<dbReference type="Pfam" id="PF00857">
    <property type="entry name" value="Isochorismatase"/>
    <property type="match status" value="1"/>
</dbReference>
<reference evidence="2" key="1">
    <citation type="submission" date="2024-01" db="EMBL/GenBank/DDBJ databases">
        <title>Genome sequence of Mycoplasma ciconiae type strain DSM 25251.</title>
        <authorList>
            <person name="Spergser J."/>
        </authorList>
    </citation>
    <scope>NUCLEOTIDE SEQUENCE [LARGE SCALE GENOMIC DNA]</scope>
    <source>
        <strain evidence="2">DSM 25251</strain>
    </source>
</reference>
<dbReference type="GO" id="GO:0016787">
    <property type="term" value="F:hydrolase activity"/>
    <property type="evidence" value="ECO:0007669"/>
    <property type="project" value="UniProtKB-KW"/>
</dbReference>
<dbReference type="EMBL" id="JAZDWZ010000006">
    <property type="protein sequence ID" value="MEE3928413.1"/>
    <property type="molecule type" value="Genomic_DNA"/>
</dbReference>
<dbReference type="PANTHER" id="PTHR47297">
    <property type="match status" value="1"/>
</dbReference>
<keyword evidence="3" id="KW-1185">Reference proteome</keyword>
<dbReference type="InterPro" id="IPR044717">
    <property type="entry name" value="NIC1"/>
</dbReference>
<evidence type="ECO:0000313" key="2">
    <source>
        <dbReference type="EMBL" id="MEE3928413.1"/>
    </source>
</evidence>
<keyword evidence="2" id="KW-0378">Hydrolase</keyword>
<dbReference type="CDD" id="cd00431">
    <property type="entry name" value="cysteine_hydrolases"/>
    <property type="match status" value="1"/>
</dbReference>
<dbReference type="Proteomes" id="UP001344817">
    <property type="component" value="Unassembled WGS sequence"/>
</dbReference>
<dbReference type="EC" id="3.-.-.-" evidence="2"/>
<dbReference type="Gene3D" id="3.40.50.850">
    <property type="entry name" value="Isochorismatase-like"/>
    <property type="match status" value="1"/>
</dbReference>
<dbReference type="RefSeq" id="WP_330500825.1">
    <property type="nucleotide sequence ID" value="NZ_JAZDWZ010000006.1"/>
</dbReference>
<dbReference type="InterPro" id="IPR000868">
    <property type="entry name" value="Isochorismatase-like_dom"/>
</dbReference>
<dbReference type="InterPro" id="IPR036380">
    <property type="entry name" value="Isochorismatase-like_sf"/>
</dbReference>
<accession>A0ABU7MLP2</accession>
<organism evidence="2 3">
    <name type="scientific">Mycoplasmopsis ciconiae</name>
    <dbReference type="NCBI Taxonomy" id="561067"/>
    <lineage>
        <taxon>Bacteria</taxon>
        <taxon>Bacillati</taxon>
        <taxon>Mycoplasmatota</taxon>
        <taxon>Mycoplasmoidales</taxon>
        <taxon>Metamycoplasmataceae</taxon>
        <taxon>Mycoplasmopsis</taxon>
    </lineage>
</organism>